<feature type="transmembrane region" description="Helical" evidence="7">
    <location>
        <begin position="405"/>
        <end position="431"/>
    </location>
</feature>
<feature type="compositionally biased region" description="Basic and acidic residues" evidence="6">
    <location>
        <begin position="20"/>
        <end position="31"/>
    </location>
</feature>
<feature type="domain" description="Major facilitator superfamily (MFS) profile" evidence="8">
    <location>
        <begin position="95"/>
        <end position="542"/>
    </location>
</feature>
<feature type="transmembrane region" description="Helical" evidence="7">
    <location>
        <begin position="187"/>
        <end position="212"/>
    </location>
</feature>
<evidence type="ECO:0000256" key="6">
    <source>
        <dbReference type="SAM" id="MobiDB-lite"/>
    </source>
</evidence>
<feature type="transmembrane region" description="Helical" evidence="7">
    <location>
        <begin position="162"/>
        <end position="181"/>
    </location>
</feature>
<dbReference type="PANTHER" id="PTHR23502:SF68">
    <property type="entry name" value="MULTIDRUG TRANSPORTER, PUTATIVE (AFU_ORTHOLOGUE AFUA_3G01120)-RELATED"/>
    <property type="match status" value="1"/>
</dbReference>
<dbReference type="InterPro" id="IPR011701">
    <property type="entry name" value="MFS"/>
</dbReference>
<dbReference type="Gene3D" id="1.20.1720.10">
    <property type="entry name" value="Multidrug resistance protein D"/>
    <property type="match status" value="1"/>
</dbReference>
<feature type="transmembrane region" description="Helical" evidence="7">
    <location>
        <begin position="374"/>
        <end position="398"/>
    </location>
</feature>
<evidence type="ECO:0000256" key="1">
    <source>
        <dbReference type="ARBA" id="ARBA00004141"/>
    </source>
</evidence>
<accession>A0ABR2Y7N3</accession>
<evidence type="ECO:0000256" key="2">
    <source>
        <dbReference type="ARBA" id="ARBA00008335"/>
    </source>
</evidence>
<name>A0ABR2Y7N3_9PEZI</name>
<comment type="subcellular location">
    <subcellularLocation>
        <location evidence="1">Membrane</location>
        <topology evidence="1">Multi-pass membrane protein</topology>
    </subcellularLocation>
</comment>
<feature type="transmembrane region" description="Helical" evidence="7">
    <location>
        <begin position="129"/>
        <end position="150"/>
    </location>
</feature>
<comment type="caution">
    <text evidence="9">The sequence shown here is derived from an EMBL/GenBank/DDBJ whole genome shotgun (WGS) entry which is preliminary data.</text>
</comment>
<evidence type="ECO:0000256" key="7">
    <source>
        <dbReference type="SAM" id="Phobius"/>
    </source>
</evidence>
<evidence type="ECO:0000259" key="8">
    <source>
        <dbReference type="PROSITE" id="PS50850"/>
    </source>
</evidence>
<feature type="transmembrane region" description="Helical" evidence="7">
    <location>
        <begin position="264"/>
        <end position="289"/>
    </location>
</feature>
<dbReference type="PANTHER" id="PTHR23502">
    <property type="entry name" value="MAJOR FACILITATOR SUPERFAMILY"/>
    <property type="match status" value="1"/>
</dbReference>
<dbReference type="PROSITE" id="PS50850">
    <property type="entry name" value="MFS"/>
    <property type="match status" value="1"/>
</dbReference>
<dbReference type="CDD" id="cd17323">
    <property type="entry name" value="MFS_Tpo1_MDR_like"/>
    <property type="match status" value="1"/>
</dbReference>
<evidence type="ECO:0000256" key="3">
    <source>
        <dbReference type="ARBA" id="ARBA00022692"/>
    </source>
</evidence>
<dbReference type="Pfam" id="PF07690">
    <property type="entry name" value="MFS_1"/>
    <property type="match status" value="1"/>
</dbReference>
<keyword evidence="5 7" id="KW-0472">Membrane</keyword>
<dbReference type="Gene3D" id="1.20.1250.20">
    <property type="entry name" value="MFS general substrate transporter like domains"/>
    <property type="match status" value="1"/>
</dbReference>
<keyword evidence="3 7" id="KW-0812">Transmembrane</keyword>
<feature type="transmembrane region" description="Helical" evidence="7">
    <location>
        <begin position="309"/>
        <end position="327"/>
    </location>
</feature>
<evidence type="ECO:0000313" key="10">
    <source>
        <dbReference type="Proteomes" id="UP001465668"/>
    </source>
</evidence>
<comment type="similarity">
    <text evidence="2">Belongs to the major facilitator superfamily.</text>
</comment>
<feature type="transmembrane region" description="Helical" evidence="7">
    <location>
        <begin position="443"/>
        <end position="463"/>
    </location>
</feature>
<feature type="transmembrane region" description="Helical" evidence="7">
    <location>
        <begin position="348"/>
        <end position="368"/>
    </location>
</feature>
<dbReference type="SUPFAM" id="SSF103473">
    <property type="entry name" value="MFS general substrate transporter"/>
    <property type="match status" value="1"/>
</dbReference>
<dbReference type="EMBL" id="JARVKM010000002">
    <property type="protein sequence ID" value="KAK9782752.1"/>
    <property type="molecule type" value="Genomic_DNA"/>
</dbReference>
<dbReference type="InterPro" id="IPR036259">
    <property type="entry name" value="MFS_trans_sf"/>
</dbReference>
<evidence type="ECO:0000256" key="5">
    <source>
        <dbReference type="ARBA" id="ARBA00023136"/>
    </source>
</evidence>
<evidence type="ECO:0000313" key="9">
    <source>
        <dbReference type="EMBL" id="KAK9782752.1"/>
    </source>
</evidence>
<feature type="compositionally biased region" description="Polar residues" evidence="6">
    <location>
        <begin position="32"/>
        <end position="53"/>
    </location>
</feature>
<feature type="transmembrane region" description="Helical" evidence="7">
    <location>
        <begin position="96"/>
        <end position="117"/>
    </location>
</feature>
<organism evidence="9 10">
    <name type="scientific">Seiridium cardinale</name>
    <dbReference type="NCBI Taxonomy" id="138064"/>
    <lineage>
        <taxon>Eukaryota</taxon>
        <taxon>Fungi</taxon>
        <taxon>Dikarya</taxon>
        <taxon>Ascomycota</taxon>
        <taxon>Pezizomycotina</taxon>
        <taxon>Sordariomycetes</taxon>
        <taxon>Xylariomycetidae</taxon>
        <taxon>Amphisphaeriales</taxon>
        <taxon>Sporocadaceae</taxon>
        <taxon>Seiridium</taxon>
    </lineage>
</organism>
<sequence length="542" mass="58615">MHSKVIKRALGALNSLELGEGPHKHPVEKTAHAQQRKSLPTPASSHKGSSEWDNSVPAPEGESAEEPLTSDVVDWSRPDDPENPLNWSSRKIGANVAVITFLTLLSSLAASIIAPAVPEILEAFETDNSLLATFVISVYLLGFALSPLLVAPLSEMYGRLPIYHVCNIFVVVFTVACALSTDMSMLIVFRFFSGCFGIAPATMGGGSLADIIPIQRRGRAMSIWSLGATQLRKTSGNPNLCTKLDRGLSRKQMQMLALSRPIKLTLFSPIAASLNGYMAVIYGIFYLLLTTFTFVFEESYGFSADIAGLAYMGLDVGMFIGLIIIGKTSDRILAKLAAKNNGQQKPEYHPPLSIVMGLWVPVGLFVFGRTAQYHVFWFVPILGGALFGFGIIAVIVCIQTYFIDCFGIFTASALAANTLLRSIVGALFPLFGLRLFDVLGLGWGSSLLAFVALALYPIPLILYRYELGPSEIANSLAIANILAETTVGYVAWTSKKPAYSDLLAEVLAGGGAVLQYETDIPQTLMSGEYFDYVFGRANSRCT</sequence>
<dbReference type="InterPro" id="IPR020846">
    <property type="entry name" value="MFS_dom"/>
</dbReference>
<keyword evidence="4 7" id="KW-1133">Transmembrane helix</keyword>
<evidence type="ECO:0000256" key="4">
    <source>
        <dbReference type="ARBA" id="ARBA00022989"/>
    </source>
</evidence>
<feature type="region of interest" description="Disordered" evidence="6">
    <location>
        <begin position="11"/>
        <end position="84"/>
    </location>
</feature>
<dbReference type="Proteomes" id="UP001465668">
    <property type="component" value="Unassembled WGS sequence"/>
</dbReference>
<keyword evidence="10" id="KW-1185">Reference proteome</keyword>
<protein>
    <submittedName>
        <fullName evidence="9">Major facilitator superfamily (MFS) profile domain-containing protein</fullName>
    </submittedName>
</protein>
<proteinExistence type="inferred from homology"/>
<reference evidence="9 10" key="1">
    <citation type="submission" date="2024-02" db="EMBL/GenBank/DDBJ databases">
        <title>First draft genome assembly of two strains of Seiridium cardinale.</title>
        <authorList>
            <person name="Emiliani G."/>
            <person name="Scali E."/>
        </authorList>
    </citation>
    <scope>NUCLEOTIDE SEQUENCE [LARGE SCALE GENOMIC DNA]</scope>
    <source>
        <strain evidence="9 10">BM-138-000479</strain>
    </source>
</reference>
<gene>
    <name evidence="9" type="ORF">SCAR479_01095</name>
</gene>